<dbReference type="SUPFAM" id="SSF48008">
    <property type="entry name" value="GntR ligand-binding domain-like"/>
    <property type="match status" value="1"/>
</dbReference>
<accession>A0ABT9ZS24</accession>
<gene>
    <name evidence="5" type="ORF">J2S74_000640</name>
</gene>
<evidence type="ECO:0000313" key="6">
    <source>
        <dbReference type="Proteomes" id="UP001230005"/>
    </source>
</evidence>
<dbReference type="Gene3D" id="1.10.10.10">
    <property type="entry name" value="Winged helix-like DNA-binding domain superfamily/Winged helix DNA-binding domain"/>
    <property type="match status" value="1"/>
</dbReference>
<dbReference type="Pfam" id="PF00392">
    <property type="entry name" value="GntR"/>
    <property type="match status" value="1"/>
</dbReference>
<keyword evidence="2 5" id="KW-0238">DNA-binding</keyword>
<dbReference type="SMART" id="SM00345">
    <property type="entry name" value="HTH_GNTR"/>
    <property type="match status" value="1"/>
</dbReference>
<evidence type="ECO:0000256" key="3">
    <source>
        <dbReference type="ARBA" id="ARBA00023163"/>
    </source>
</evidence>
<dbReference type="EMBL" id="JAUSUG010000002">
    <property type="protein sequence ID" value="MDQ0253268.1"/>
    <property type="molecule type" value="Genomic_DNA"/>
</dbReference>
<evidence type="ECO:0000313" key="5">
    <source>
        <dbReference type="EMBL" id="MDQ0253268.1"/>
    </source>
</evidence>
<dbReference type="Pfam" id="PF07729">
    <property type="entry name" value="FCD"/>
    <property type="match status" value="1"/>
</dbReference>
<dbReference type="CDD" id="cd07377">
    <property type="entry name" value="WHTH_GntR"/>
    <property type="match status" value="1"/>
</dbReference>
<dbReference type="InterPro" id="IPR011711">
    <property type="entry name" value="GntR_C"/>
</dbReference>
<reference evidence="5 6" key="1">
    <citation type="submission" date="2023-07" db="EMBL/GenBank/DDBJ databases">
        <title>Genomic Encyclopedia of Type Strains, Phase IV (KMG-IV): sequencing the most valuable type-strain genomes for metagenomic binning, comparative biology and taxonomic classification.</title>
        <authorList>
            <person name="Goeker M."/>
        </authorList>
    </citation>
    <scope>NUCLEOTIDE SEQUENCE [LARGE SCALE GENOMIC DNA]</scope>
    <source>
        <strain evidence="5 6">DSM 9768</strain>
    </source>
</reference>
<dbReference type="InterPro" id="IPR036390">
    <property type="entry name" value="WH_DNA-bd_sf"/>
</dbReference>
<dbReference type="SUPFAM" id="SSF46785">
    <property type="entry name" value="Winged helix' DNA-binding domain"/>
    <property type="match status" value="1"/>
</dbReference>
<dbReference type="InterPro" id="IPR000524">
    <property type="entry name" value="Tscrpt_reg_HTH_GntR"/>
</dbReference>
<feature type="domain" description="HTH gntR-type" evidence="4">
    <location>
        <begin position="9"/>
        <end position="76"/>
    </location>
</feature>
<comment type="caution">
    <text evidence="5">The sequence shown here is derived from an EMBL/GenBank/DDBJ whole genome shotgun (WGS) entry which is preliminary data.</text>
</comment>
<evidence type="ECO:0000259" key="4">
    <source>
        <dbReference type="PROSITE" id="PS50949"/>
    </source>
</evidence>
<proteinExistence type="predicted"/>
<dbReference type="SMART" id="SM00895">
    <property type="entry name" value="FCD"/>
    <property type="match status" value="1"/>
</dbReference>
<organism evidence="5 6">
    <name type="scientific">Evansella vedderi</name>
    <dbReference type="NCBI Taxonomy" id="38282"/>
    <lineage>
        <taxon>Bacteria</taxon>
        <taxon>Bacillati</taxon>
        <taxon>Bacillota</taxon>
        <taxon>Bacilli</taxon>
        <taxon>Bacillales</taxon>
        <taxon>Bacillaceae</taxon>
        <taxon>Evansella</taxon>
    </lineage>
</organism>
<dbReference type="InterPro" id="IPR008920">
    <property type="entry name" value="TF_FadR/GntR_C"/>
</dbReference>
<evidence type="ECO:0000256" key="1">
    <source>
        <dbReference type="ARBA" id="ARBA00023015"/>
    </source>
</evidence>
<dbReference type="Proteomes" id="UP001230005">
    <property type="component" value="Unassembled WGS sequence"/>
</dbReference>
<dbReference type="PANTHER" id="PTHR43537:SF24">
    <property type="entry name" value="GLUCONATE OPERON TRANSCRIPTIONAL REPRESSOR"/>
    <property type="match status" value="1"/>
</dbReference>
<dbReference type="PROSITE" id="PS50949">
    <property type="entry name" value="HTH_GNTR"/>
    <property type="match status" value="1"/>
</dbReference>
<dbReference type="GO" id="GO:0003677">
    <property type="term" value="F:DNA binding"/>
    <property type="evidence" value="ECO:0007669"/>
    <property type="project" value="UniProtKB-KW"/>
</dbReference>
<dbReference type="RefSeq" id="WP_307321692.1">
    <property type="nucleotide sequence ID" value="NZ_JAUSUG010000002.1"/>
</dbReference>
<sequence length="214" mass="24660">MKTKTGSNVLLREVAYEKIKEGILEEKYPPGSFLSEKELIEDLKMSKTPIKSAIVKLEAEGFVTVSSKRGIVINDLTLDVIMDIYNLRIALEAFNCEQIAKRNSNHAFQELEKITEEMEVAVSELDVKRFAEKDRTFHMLLSKLAGNNEINKILMNYYDQLFRISLKHLNKAPERMVKFYEDHKKILELLKNHDSGSAEAMKSHLEDSKILLIQ</sequence>
<dbReference type="PANTHER" id="PTHR43537">
    <property type="entry name" value="TRANSCRIPTIONAL REGULATOR, GNTR FAMILY"/>
    <property type="match status" value="1"/>
</dbReference>
<dbReference type="InterPro" id="IPR036388">
    <property type="entry name" value="WH-like_DNA-bd_sf"/>
</dbReference>
<keyword evidence="3" id="KW-0804">Transcription</keyword>
<keyword evidence="6" id="KW-1185">Reference proteome</keyword>
<keyword evidence="1" id="KW-0805">Transcription regulation</keyword>
<protein>
    <submittedName>
        <fullName evidence="5">DNA-binding GntR family transcriptional regulator</fullName>
    </submittedName>
</protein>
<dbReference type="Gene3D" id="1.20.120.530">
    <property type="entry name" value="GntR ligand-binding domain-like"/>
    <property type="match status" value="1"/>
</dbReference>
<name>A0ABT9ZS24_9BACI</name>
<evidence type="ECO:0000256" key="2">
    <source>
        <dbReference type="ARBA" id="ARBA00023125"/>
    </source>
</evidence>